<keyword evidence="2" id="KW-1185">Reference proteome</keyword>
<organism evidence="1 2">
    <name type="scientific">Trichinella nelsoni</name>
    <dbReference type="NCBI Taxonomy" id="6336"/>
    <lineage>
        <taxon>Eukaryota</taxon>
        <taxon>Metazoa</taxon>
        <taxon>Ecdysozoa</taxon>
        <taxon>Nematoda</taxon>
        <taxon>Enoplea</taxon>
        <taxon>Dorylaimia</taxon>
        <taxon>Trichinellida</taxon>
        <taxon>Trichinellidae</taxon>
        <taxon>Trichinella</taxon>
    </lineage>
</organism>
<dbReference type="EMBL" id="JYDL01000105">
    <property type="protein sequence ID" value="KRX16549.1"/>
    <property type="molecule type" value="Genomic_DNA"/>
</dbReference>
<evidence type="ECO:0000313" key="1">
    <source>
        <dbReference type="EMBL" id="KRX16549.1"/>
    </source>
</evidence>
<evidence type="ECO:0000313" key="2">
    <source>
        <dbReference type="Proteomes" id="UP000054630"/>
    </source>
</evidence>
<dbReference type="AlphaFoldDB" id="A0A0V0RQN5"/>
<protein>
    <submittedName>
        <fullName evidence="1">Uncharacterized protein</fullName>
    </submittedName>
</protein>
<gene>
    <name evidence="1" type="ORF">T07_14483</name>
</gene>
<reference evidence="1 2" key="1">
    <citation type="submission" date="2015-01" db="EMBL/GenBank/DDBJ databases">
        <title>Evolution of Trichinella species and genotypes.</title>
        <authorList>
            <person name="Korhonen P.K."/>
            <person name="Edoardo P."/>
            <person name="Giuseppe L.R."/>
            <person name="Gasser R.B."/>
        </authorList>
    </citation>
    <scope>NUCLEOTIDE SEQUENCE [LARGE SCALE GENOMIC DNA]</scope>
    <source>
        <strain evidence="1">ISS37</strain>
    </source>
</reference>
<accession>A0A0V0RQN5</accession>
<sequence>MGKICRTRDEQTYCNQAKEKLVDLFFALFARSGQEQMIQINEEHFKAFDSTVVPGSGQMTKSIIKIFDSQLWMNEVELKLIG</sequence>
<dbReference type="Proteomes" id="UP000054630">
    <property type="component" value="Unassembled WGS sequence"/>
</dbReference>
<name>A0A0V0RQN5_9BILA</name>
<comment type="caution">
    <text evidence="1">The sequence shown here is derived from an EMBL/GenBank/DDBJ whole genome shotgun (WGS) entry which is preliminary data.</text>
</comment>
<proteinExistence type="predicted"/>